<dbReference type="GO" id="GO:0005509">
    <property type="term" value="F:calcium ion binding"/>
    <property type="evidence" value="ECO:0007669"/>
    <property type="project" value="InterPro"/>
</dbReference>
<dbReference type="AlphaFoldDB" id="A0A951U625"/>
<accession>A0A951U625</accession>
<feature type="region of interest" description="Disordered" evidence="3">
    <location>
        <begin position="63"/>
        <end position="86"/>
    </location>
</feature>
<reference evidence="4" key="1">
    <citation type="submission" date="2021-05" db="EMBL/GenBank/DDBJ databases">
        <authorList>
            <person name="Pietrasiak N."/>
            <person name="Ward R."/>
            <person name="Stajich J.E."/>
            <person name="Kurbessoian T."/>
        </authorList>
    </citation>
    <scope>NUCLEOTIDE SEQUENCE</scope>
    <source>
        <strain evidence="4">GSE-TBD4-15B</strain>
    </source>
</reference>
<dbReference type="InterPro" id="IPR011049">
    <property type="entry name" value="Serralysin-like_metalloprot_C"/>
</dbReference>
<dbReference type="PANTHER" id="PTHR38340:SF1">
    <property type="entry name" value="S-LAYER PROTEIN"/>
    <property type="match status" value="1"/>
</dbReference>
<evidence type="ECO:0000313" key="5">
    <source>
        <dbReference type="Proteomes" id="UP000707356"/>
    </source>
</evidence>
<dbReference type="SUPFAM" id="SSF51120">
    <property type="entry name" value="beta-Roll"/>
    <property type="match status" value="1"/>
</dbReference>
<gene>
    <name evidence="4" type="ORF">KME07_11925</name>
</gene>
<dbReference type="PROSITE" id="PS00330">
    <property type="entry name" value="HEMOLYSIN_CALCIUM"/>
    <property type="match status" value="2"/>
</dbReference>
<name>A0A951U625_9CYAN</name>
<dbReference type="InterPro" id="IPR018511">
    <property type="entry name" value="Hemolysin-typ_Ca-bd_CS"/>
</dbReference>
<dbReference type="EMBL" id="JAHHHV010000066">
    <property type="protein sequence ID" value="MBW4466127.1"/>
    <property type="molecule type" value="Genomic_DNA"/>
</dbReference>
<dbReference type="GO" id="GO:0005576">
    <property type="term" value="C:extracellular region"/>
    <property type="evidence" value="ECO:0007669"/>
    <property type="project" value="UniProtKB-SubCell"/>
</dbReference>
<dbReference type="PANTHER" id="PTHR38340">
    <property type="entry name" value="S-LAYER PROTEIN"/>
    <property type="match status" value="1"/>
</dbReference>
<comment type="caution">
    <text evidence="4">The sequence shown here is derived from an EMBL/GenBank/DDBJ whole genome shotgun (WGS) entry which is preliminary data.</text>
</comment>
<comment type="subcellular location">
    <subcellularLocation>
        <location evidence="1">Secreted</location>
    </subcellularLocation>
</comment>
<dbReference type="Pfam" id="PF00353">
    <property type="entry name" value="HemolysinCabind"/>
    <property type="match status" value="3"/>
</dbReference>
<evidence type="ECO:0000313" key="4">
    <source>
        <dbReference type="EMBL" id="MBW4466127.1"/>
    </source>
</evidence>
<evidence type="ECO:0000256" key="1">
    <source>
        <dbReference type="ARBA" id="ARBA00004613"/>
    </source>
</evidence>
<dbReference type="PRINTS" id="PR00313">
    <property type="entry name" value="CABNDNGRPT"/>
</dbReference>
<keyword evidence="2" id="KW-0964">Secreted</keyword>
<sequence>MSELITVNPGQASAGPLGLNIIGEGVIQAFQETPSTPVVATGSSLNDSISSAQPRDTTVFQIGGNAGNDDISGAAGDDTLSGGDGEDTIRGNSGNDIIDGGAQADNLLGGSGDDTIRAGNGIDVVNGGSGNDTIRGDQGNDTLMGGPGDDEIFGGNGNDTIIGNAGDDRLFGGAKSDILKGGGGDDILEGGSGRDLMKGGPGSDTFVFGPGSTGPGKLDRIFDFNPGEDQIELSQALLPGSGISELGEADFAVVREISLGAESTATLIYEQKSGIVYYNAPGGKDVPLFQLQPNLSGLSASDFTIT</sequence>
<dbReference type="Gene3D" id="2.150.10.10">
    <property type="entry name" value="Serralysin-like metalloprotease, C-terminal"/>
    <property type="match status" value="2"/>
</dbReference>
<dbReference type="InterPro" id="IPR001343">
    <property type="entry name" value="Hemolysn_Ca-bd"/>
</dbReference>
<organism evidence="4 5">
    <name type="scientific">Pegethrix bostrychoides GSE-TBD4-15B</name>
    <dbReference type="NCBI Taxonomy" id="2839662"/>
    <lineage>
        <taxon>Bacteria</taxon>
        <taxon>Bacillati</taxon>
        <taxon>Cyanobacteriota</taxon>
        <taxon>Cyanophyceae</taxon>
        <taxon>Oculatellales</taxon>
        <taxon>Oculatellaceae</taxon>
        <taxon>Pegethrix</taxon>
    </lineage>
</organism>
<evidence type="ECO:0000256" key="3">
    <source>
        <dbReference type="SAM" id="MobiDB-lite"/>
    </source>
</evidence>
<proteinExistence type="predicted"/>
<dbReference type="InterPro" id="IPR050557">
    <property type="entry name" value="RTX_toxin/Mannuronan_C5-epim"/>
</dbReference>
<dbReference type="Proteomes" id="UP000707356">
    <property type="component" value="Unassembled WGS sequence"/>
</dbReference>
<protein>
    <submittedName>
        <fullName evidence="4">M10 family metallopeptidase C-terminal domain-containing protein</fullName>
    </submittedName>
</protein>
<reference evidence="4" key="2">
    <citation type="journal article" date="2022" name="Microbiol. Resour. Announc.">
        <title>Metagenome Sequencing to Explore Phylogenomics of Terrestrial Cyanobacteria.</title>
        <authorList>
            <person name="Ward R.D."/>
            <person name="Stajich J.E."/>
            <person name="Johansen J.R."/>
            <person name="Huntemann M."/>
            <person name="Clum A."/>
            <person name="Foster B."/>
            <person name="Foster B."/>
            <person name="Roux S."/>
            <person name="Palaniappan K."/>
            <person name="Varghese N."/>
            <person name="Mukherjee S."/>
            <person name="Reddy T.B.K."/>
            <person name="Daum C."/>
            <person name="Copeland A."/>
            <person name="Chen I.A."/>
            <person name="Ivanova N.N."/>
            <person name="Kyrpides N.C."/>
            <person name="Shapiro N."/>
            <person name="Eloe-Fadrosh E.A."/>
            <person name="Pietrasiak N."/>
        </authorList>
    </citation>
    <scope>NUCLEOTIDE SEQUENCE</scope>
    <source>
        <strain evidence="4">GSE-TBD4-15B</strain>
    </source>
</reference>
<evidence type="ECO:0000256" key="2">
    <source>
        <dbReference type="ARBA" id="ARBA00022525"/>
    </source>
</evidence>